<sequence>MKEIVLKDLSLENIKVNIEENVAIVTMSRPKALNALNNQTLEELDAIIESVSVDKSILGVIITGEGKGFVAGADIAQMRPYKAEEGRNYAEYAQSVFNKIEALGKPVIAAVNGYALGGGCELSMSCDLRIASEKAVFGQPEVNLGVIPCFGGTQRLPRLIGS</sequence>
<evidence type="ECO:0000313" key="2">
    <source>
        <dbReference type="EMBL" id="MPN09965.1"/>
    </source>
</evidence>
<comment type="similarity">
    <text evidence="1">Belongs to the enoyl-CoA hydratase/isomerase family.</text>
</comment>
<dbReference type="PANTHER" id="PTHR11941">
    <property type="entry name" value="ENOYL-COA HYDRATASE-RELATED"/>
    <property type="match status" value="1"/>
</dbReference>
<dbReference type="PANTHER" id="PTHR11941:SF54">
    <property type="entry name" value="ENOYL-COA HYDRATASE, MITOCHONDRIAL"/>
    <property type="match status" value="1"/>
</dbReference>
<organism evidence="2">
    <name type="scientific">bioreactor metagenome</name>
    <dbReference type="NCBI Taxonomy" id="1076179"/>
    <lineage>
        <taxon>unclassified sequences</taxon>
        <taxon>metagenomes</taxon>
        <taxon>ecological metagenomes</taxon>
    </lineage>
</organism>
<protein>
    <submittedName>
        <fullName evidence="2">Short-chain-enoyl-CoA hydratase</fullName>
        <ecNumber evidence="2">4.2.1.150</ecNumber>
    </submittedName>
</protein>
<dbReference type="InterPro" id="IPR029045">
    <property type="entry name" value="ClpP/crotonase-like_dom_sf"/>
</dbReference>
<dbReference type="GO" id="GO:0018812">
    <property type="term" value="F:3-hydroxyacyl-CoA dehydratase activity"/>
    <property type="evidence" value="ECO:0007669"/>
    <property type="project" value="UniProtKB-EC"/>
</dbReference>
<dbReference type="PROSITE" id="PS00166">
    <property type="entry name" value="ENOYL_COA_HYDRATASE"/>
    <property type="match status" value="1"/>
</dbReference>
<dbReference type="EMBL" id="VSSQ01056103">
    <property type="protein sequence ID" value="MPN09965.1"/>
    <property type="molecule type" value="Genomic_DNA"/>
</dbReference>
<dbReference type="Gene3D" id="3.90.226.10">
    <property type="entry name" value="2-enoyl-CoA Hydratase, Chain A, domain 1"/>
    <property type="match status" value="1"/>
</dbReference>
<reference evidence="2" key="1">
    <citation type="submission" date="2019-08" db="EMBL/GenBank/DDBJ databases">
        <authorList>
            <person name="Kucharzyk K."/>
            <person name="Murdoch R.W."/>
            <person name="Higgins S."/>
            <person name="Loffler F."/>
        </authorList>
    </citation>
    <scope>NUCLEOTIDE SEQUENCE</scope>
</reference>
<dbReference type="InterPro" id="IPR018376">
    <property type="entry name" value="Enoyl-CoA_hyd/isom_CS"/>
</dbReference>
<dbReference type="EC" id="4.2.1.150" evidence="2"/>
<accession>A0A645F6H3</accession>
<comment type="caution">
    <text evidence="2">The sequence shown here is derived from an EMBL/GenBank/DDBJ whole genome shotgun (WGS) entry which is preliminary data.</text>
</comment>
<name>A0A645F6H3_9ZZZZ</name>
<dbReference type="AlphaFoldDB" id="A0A645F6H3"/>
<keyword evidence="2" id="KW-0456">Lyase</keyword>
<dbReference type="SUPFAM" id="SSF52096">
    <property type="entry name" value="ClpP/crotonase"/>
    <property type="match status" value="1"/>
</dbReference>
<dbReference type="InterPro" id="IPR001753">
    <property type="entry name" value="Enoyl-CoA_hydra/iso"/>
</dbReference>
<dbReference type="CDD" id="cd06558">
    <property type="entry name" value="crotonase-like"/>
    <property type="match status" value="1"/>
</dbReference>
<evidence type="ECO:0000256" key="1">
    <source>
        <dbReference type="ARBA" id="ARBA00005254"/>
    </source>
</evidence>
<dbReference type="Pfam" id="PF00378">
    <property type="entry name" value="ECH_1"/>
    <property type="match status" value="1"/>
</dbReference>
<dbReference type="GO" id="GO:0006635">
    <property type="term" value="P:fatty acid beta-oxidation"/>
    <property type="evidence" value="ECO:0007669"/>
    <property type="project" value="TreeGrafter"/>
</dbReference>
<proteinExistence type="inferred from homology"/>
<gene>
    <name evidence="2" type="primary">crt_32</name>
    <name evidence="2" type="ORF">SDC9_157258</name>
</gene>